<name>A0A1P8WMV7_9PLAN</name>
<dbReference type="EMBL" id="CP017641">
    <property type="protein sequence ID" value="APZ95393.1"/>
    <property type="molecule type" value="Genomic_DNA"/>
</dbReference>
<evidence type="ECO:0000259" key="1">
    <source>
        <dbReference type="SMART" id="SM00091"/>
    </source>
</evidence>
<evidence type="ECO:0000313" key="3">
    <source>
        <dbReference type="Proteomes" id="UP000187735"/>
    </source>
</evidence>
<dbReference type="SUPFAM" id="SSF55785">
    <property type="entry name" value="PYP-like sensor domain (PAS domain)"/>
    <property type="match status" value="1"/>
</dbReference>
<dbReference type="InterPro" id="IPR000014">
    <property type="entry name" value="PAS"/>
</dbReference>
<gene>
    <name evidence="2" type="ORF">Fuma_05051</name>
</gene>
<dbReference type="InterPro" id="IPR013656">
    <property type="entry name" value="PAS_4"/>
</dbReference>
<dbReference type="Pfam" id="PF08448">
    <property type="entry name" value="PAS_4"/>
    <property type="match status" value="1"/>
</dbReference>
<feature type="domain" description="PAS" evidence="1">
    <location>
        <begin position="71"/>
        <end position="137"/>
    </location>
</feature>
<dbReference type="AlphaFoldDB" id="A0A1P8WMV7"/>
<dbReference type="SMART" id="SM00091">
    <property type="entry name" value="PAS"/>
    <property type="match status" value="1"/>
</dbReference>
<dbReference type="Gene3D" id="3.30.450.20">
    <property type="entry name" value="PAS domain"/>
    <property type="match status" value="1"/>
</dbReference>
<dbReference type="STRING" id="1891926.Fuma_05051"/>
<protein>
    <submittedName>
        <fullName evidence="2">PAS fold protein</fullName>
    </submittedName>
</protein>
<proteinExistence type="predicted"/>
<dbReference type="InterPro" id="IPR035965">
    <property type="entry name" value="PAS-like_dom_sf"/>
</dbReference>
<dbReference type="Proteomes" id="UP000187735">
    <property type="component" value="Chromosome"/>
</dbReference>
<keyword evidence="3" id="KW-1185">Reference proteome</keyword>
<reference evidence="2 3" key="1">
    <citation type="journal article" date="2016" name="Front. Microbiol.">
        <title>Fuerstia marisgermanicae gen. nov., sp. nov., an Unusual Member of the Phylum Planctomycetes from the German Wadden Sea.</title>
        <authorList>
            <person name="Kohn T."/>
            <person name="Heuer A."/>
            <person name="Jogler M."/>
            <person name="Vollmers J."/>
            <person name="Boedeker C."/>
            <person name="Bunk B."/>
            <person name="Rast P."/>
            <person name="Borchert D."/>
            <person name="Glockner I."/>
            <person name="Freese H.M."/>
            <person name="Klenk H.P."/>
            <person name="Overmann J."/>
            <person name="Kaster A.K."/>
            <person name="Rohde M."/>
            <person name="Wiegand S."/>
            <person name="Jogler C."/>
        </authorList>
    </citation>
    <scope>NUCLEOTIDE SEQUENCE [LARGE SCALE GENOMIC DNA]</scope>
    <source>
        <strain evidence="2 3">NH11</strain>
    </source>
</reference>
<dbReference type="CDD" id="cd00130">
    <property type="entry name" value="PAS"/>
    <property type="match status" value="1"/>
</dbReference>
<dbReference type="KEGG" id="fmr:Fuma_05051"/>
<accession>A0A1P8WMV7</accession>
<organism evidence="2 3">
    <name type="scientific">Fuerstiella marisgermanici</name>
    <dbReference type="NCBI Taxonomy" id="1891926"/>
    <lineage>
        <taxon>Bacteria</taxon>
        <taxon>Pseudomonadati</taxon>
        <taxon>Planctomycetota</taxon>
        <taxon>Planctomycetia</taxon>
        <taxon>Planctomycetales</taxon>
        <taxon>Planctomycetaceae</taxon>
        <taxon>Fuerstiella</taxon>
    </lineage>
</organism>
<sequence length="244" mass="26717">MAYGPGGVARPVSDWPLLSGVTRGRLIYFQMIQRVDTLGPPAFAANLAAPRILRGVSVTVDFAERSKAVDELWLILKSQPGVGVLIVDREGKVLFCNDQARQIFYGNDFDPIGMTIEEVEGAEFAAERMPIIRRVIDTGEAVLLRHVRGGRHTESLLWPMQANESRTPRVMAITRQFLESDQSDGTYPCVDSKFVDLGPLDVLTKREIEVLALVGHGIPLKSVAKHSASLNALLNATARTSHGS</sequence>
<evidence type="ECO:0000313" key="2">
    <source>
        <dbReference type="EMBL" id="APZ95393.1"/>
    </source>
</evidence>